<accession>A0A4Y4BE02</accession>
<sequence length="171" mass="19117">MTISLLIKPGDRTVPITVQQRTWTAPEHAFRVIAPIDLPSVFHKVGPFPGVKSVANQTEAWDHVGPSRNPQFEDGSQADEQLTEYVEGVSFAYQLSGFTNVLARLAVGVRGEWNFNADGDGTLIRWTYEFLPLPGRRWILAGPFTPLWRRYMTAALKECVLAAEAQARNPH</sequence>
<organism evidence="1 2">
    <name type="scientific">Microbacterium maritypicum</name>
    <name type="common">Microbacterium liquefaciens</name>
    <dbReference type="NCBI Taxonomy" id="33918"/>
    <lineage>
        <taxon>Bacteria</taxon>
        <taxon>Bacillati</taxon>
        <taxon>Actinomycetota</taxon>
        <taxon>Actinomycetes</taxon>
        <taxon>Micrococcales</taxon>
        <taxon>Microbacteriaceae</taxon>
        <taxon>Microbacterium</taxon>
    </lineage>
</organism>
<name>A0A4Y4BE02_MICMQ</name>
<proteinExistence type="predicted"/>
<dbReference type="Gene3D" id="3.30.530.20">
    <property type="match status" value="1"/>
</dbReference>
<gene>
    <name evidence="1" type="ORF">MLI01_31620</name>
</gene>
<dbReference type="InterPro" id="IPR019587">
    <property type="entry name" value="Polyketide_cyclase/dehydratase"/>
</dbReference>
<dbReference type="Pfam" id="PF10604">
    <property type="entry name" value="Polyketide_cyc2"/>
    <property type="match status" value="1"/>
</dbReference>
<dbReference type="AlphaFoldDB" id="A0A4Y4BE02"/>
<comment type="caution">
    <text evidence="1">The sequence shown here is derived from an EMBL/GenBank/DDBJ whole genome shotgun (WGS) entry which is preliminary data.</text>
</comment>
<protein>
    <recommendedName>
        <fullName evidence="3">Polyketide cyclase</fullName>
    </recommendedName>
</protein>
<evidence type="ECO:0008006" key="3">
    <source>
        <dbReference type="Google" id="ProtNLM"/>
    </source>
</evidence>
<dbReference type="RefSeq" id="WP_141388242.1">
    <property type="nucleotide sequence ID" value="NZ_BJNQ01000034.1"/>
</dbReference>
<reference evidence="1 2" key="1">
    <citation type="submission" date="2019-06" db="EMBL/GenBank/DDBJ databases">
        <title>Whole genome shotgun sequence of Microbacterium liquefaciens NBRC 15037.</title>
        <authorList>
            <person name="Hosoyama A."/>
            <person name="Uohara A."/>
            <person name="Ohji S."/>
            <person name="Ichikawa N."/>
        </authorList>
    </citation>
    <scope>NUCLEOTIDE SEQUENCE [LARGE SCALE GENOMIC DNA]</scope>
    <source>
        <strain evidence="1 2">NBRC 15037</strain>
    </source>
</reference>
<evidence type="ECO:0000313" key="1">
    <source>
        <dbReference type="EMBL" id="GEC77017.1"/>
    </source>
</evidence>
<dbReference type="SUPFAM" id="SSF55961">
    <property type="entry name" value="Bet v1-like"/>
    <property type="match status" value="1"/>
</dbReference>
<dbReference type="InterPro" id="IPR023393">
    <property type="entry name" value="START-like_dom_sf"/>
</dbReference>
<evidence type="ECO:0000313" key="2">
    <source>
        <dbReference type="Proteomes" id="UP000317410"/>
    </source>
</evidence>
<dbReference type="Proteomes" id="UP000317410">
    <property type="component" value="Unassembled WGS sequence"/>
</dbReference>
<dbReference type="EMBL" id="BJNQ01000034">
    <property type="protein sequence ID" value="GEC77017.1"/>
    <property type="molecule type" value="Genomic_DNA"/>
</dbReference>